<feature type="region of interest" description="Disordered" evidence="1">
    <location>
        <begin position="433"/>
        <end position="460"/>
    </location>
</feature>
<dbReference type="EMBL" id="RQYC01000016">
    <property type="protein sequence ID" value="RRD89430.1"/>
    <property type="molecule type" value="Genomic_DNA"/>
</dbReference>
<sequence length="552" mass="63600">MTKTSVILAAESKIQRMKVYQSLVHVVHNVSLTQYKLWLLLLQHVKTHQPDKSDTAIHDWEISHAAINRLLGIHRRTISATVQDLQALRKTDLVINILDKDNRGWQSFFSFIGEFSVNKKDALIQFNMPDALVEMVRSNDESLNAMFLMLNWSVFSHMSNKYDAMLYKLCKDYEGIGQTAYIEIARLRLYFGMEDTDYTRVNNFISKCIKTPIKRLNQNETVDIQIDTLFQRQGHKIHSIKFLISKKENVSPLPLFEPATLHPAFLYSRVAYSLEEQEKLLAQFDTIEIQYTIKRANQYIDGLKEKNKEANIGGVYNKAFQECWGKDIAEQRKTAKRTQLQVEQEQYGVREKKEQEQKRREKREQKARAQREIQIQAWQQLPADKQTQVKTVLLQGLSAFNQSFARSYFEQNNWELLFLKFRQEMQQAMAQVKEQETISGKGRQPENSPMQNKKSTGTKSKLKAVSAKMGAGVKTSAISVVESSVVLSDEPPKGSISVDEIAFKKAQINHFTNGEIDEAALKRNLNAFSLLRSGSITLEDFCLVTEWVIERG</sequence>
<dbReference type="InterPro" id="IPR036390">
    <property type="entry name" value="WH_DNA-bd_sf"/>
</dbReference>
<comment type="caution">
    <text evidence="2">The sequence shown here is derived from an EMBL/GenBank/DDBJ whole genome shotgun (WGS) entry which is preliminary data.</text>
</comment>
<dbReference type="Pfam" id="PF21205">
    <property type="entry name" value="Rep3_C"/>
    <property type="match status" value="1"/>
</dbReference>
<dbReference type="OrthoDB" id="9122127at2"/>
<name>A0A3P2A5D0_9NEIS</name>
<proteinExistence type="predicted"/>
<dbReference type="Gene3D" id="1.10.10.10">
    <property type="entry name" value="Winged helix-like DNA-binding domain superfamily/Winged helix DNA-binding domain"/>
    <property type="match status" value="1"/>
</dbReference>
<keyword evidence="3" id="KW-1185">Reference proteome</keyword>
<feature type="region of interest" description="Disordered" evidence="1">
    <location>
        <begin position="346"/>
        <end position="367"/>
    </location>
</feature>
<dbReference type="RefSeq" id="WP_124795735.1">
    <property type="nucleotide sequence ID" value="NZ_RQYC01000016.1"/>
</dbReference>
<dbReference type="SUPFAM" id="SSF46785">
    <property type="entry name" value="Winged helix' DNA-binding domain"/>
    <property type="match status" value="1"/>
</dbReference>
<reference evidence="2 3" key="1">
    <citation type="submission" date="2018-11" db="EMBL/GenBank/DDBJ databases">
        <title>Genomes From Bacteria Associated with the Canine Oral Cavity: a Test Case for Automated Genome-Based Taxonomic Assignment.</title>
        <authorList>
            <person name="Coil D.A."/>
            <person name="Jospin G."/>
            <person name="Darling A.E."/>
            <person name="Wallis C."/>
            <person name="Davis I.J."/>
            <person name="Harris S."/>
            <person name="Eisen J.A."/>
            <person name="Holcombe L.J."/>
            <person name="O'Flynn C."/>
        </authorList>
    </citation>
    <scope>NUCLEOTIDE SEQUENCE [LARGE SCALE GENOMIC DNA]</scope>
    <source>
        <strain evidence="2 3">COT-280</strain>
    </source>
</reference>
<organism evidence="2 3">
    <name type="scientific">Conchiformibius steedae</name>
    <dbReference type="NCBI Taxonomy" id="153493"/>
    <lineage>
        <taxon>Bacteria</taxon>
        <taxon>Pseudomonadati</taxon>
        <taxon>Pseudomonadota</taxon>
        <taxon>Betaproteobacteria</taxon>
        <taxon>Neisseriales</taxon>
        <taxon>Neisseriaceae</taxon>
        <taxon>Conchiformibius</taxon>
    </lineage>
</organism>
<feature type="compositionally biased region" description="Polar residues" evidence="1">
    <location>
        <begin position="445"/>
        <end position="459"/>
    </location>
</feature>
<gene>
    <name evidence="2" type="ORF">EII21_08895</name>
</gene>
<feature type="compositionally biased region" description="Basic and acidic residues" evidence="1">
    <location>
        <begin position="348"/>
        <end position="367"/>
    </location>
</feature>
<accession>A0A3P2A5D0</accession>
<evidence type="ECO:0000256" key="1">
    <source>
        <dbReference type="SAM" id="MobiDB-lite"/>
    </source>
</evidence>
<evidence type="ECO:0000313" key="2">
    <source>
        <dbReference type="EMBL" id="RRD89430.1"/>
    </source>
</evidence>
<dbReference type="AlphaFoldDB" id="A0A3P2A5D0"/>
<dbReference type="InterPro" id="IPR036388">
    <property type="entry name" value="WH-like_DNA-bd_sf"/>
</dbReference>
<evidence type="ECO:0000313" key="3">
    <source>
        <dbReference type="Proteomes" id="UP000269923"/>
    </source>
</evidence>
<protein>
    <submittedName>
        <fullName evidence="2">RepB family plasmid replication initiator protein</fullName>
    </submittedName>
</protein>
<dbReference type="Proteomes" id="UP000269923">
    <property type="component" value="Unassembled WGS sequence"/>
</dbReference>